<feature type="compositionally biased region" description="Polar residues" evidence="4">
    <location>
        <begin position="133"/>
        <end position="158"/>
    </location>
</feature>
<comment type="caution">
    <text evidence="7">The sequence shown here is derived from an EMBL/GenBank/DDBJ whole genome shotgun (WGS) entry which is preliminary data.</text>
</comment>
<dbReference type="PANTHER" id="PTHR23110">
    <property type="entry name" value="BTB DOMAIN TRANSCRIPTION FACTOR"/>
    <property type="match status" value="1"/>
</dbReference>
<dbReference type="CDD" id="cd18315">
    <property type="entry name" value="BTB_POZ_BAB-like"/>
    <property type="match status" value="1"/>
</dbReference>
<name>A0A834MKH8_RHYFE</name>
<dbReference type="EMBL" id="JAACXV010000024">
    <property type="protein sequence ID" value="KAF7286511.1"/>
    <property type="molecule type" value="Genomic_DNA"/>
</dbReference>
<dbReference type="InterPro" id="IPR051095">
    <property type="entry name" value="Dros_DevTransReg"/>
</dbReference>
<evidence type="ECO:0000313" key="7">
    <source>
        <dbReference type="EMBL" id="KAF7286511.1"/>
    </source>
</evidence>
<keyword evidence="2 3" id="KW-0539">Nucleus</keyword>
<dbReference type="PROSITE" id="PS50097">
    <property type="entry name" value="BTB"/>
    <property type="match status" value="1"/>
</dbReference>
<evidence type="ECO:0000256" key="2">
    <source>
        <dbReference type="ARBA" id="ARBA00023242"/>
    </source>
</evidence>
<keyword evidence="3" id="KW-0238">DNA-binding</keyword>
<reference evidence="7" key="1">
    <citation type="submission" date="2020-08" db="EMBL/GenBank/DDBJ databases">
        <title>Genome sequencing and assembly of the red palm weevil Rhynchophorus ferrugineus.</title>
        <authorList>
            <person name="Dias G.B."/>
            <person name="Bergman C.M."/>
            <person name="Manee M."/>
        </authorList>
    </citation>
    <scope>NUCLEOTIDE SEQUENCE</scope>
    <source>
        <strain evidence="7">AA-2017</strain>
        <tissue evidence="7">Whole larva</tissue>
    </source>
</reference>
<protein>
    <submittedName>
        <fullName evidence="7">Uncharacterized protein</fullName>
    </submittedName>
</protein>
<evidence type="ECO:0000313" key="8">
    <source>
        <dbReference type="Proteomes" id="UP000625711"/>
    </source>
</evidence>
<organism evidence="7 8">
    <name type="scientific">Rhynchophorus ferrugineus</name>
    <name type="common">Red palm weevil</name>
    <name type="synonym">Curculio ferrugineus</name>
    <dbReference type="NCBI Taxonomy" id="354439"/>
    <lineage>
        <taxon>Eukaryota</taxon>
        <taxon>Metazoa</taxon>
        <taxon>Ecdysozoa</taxon>
        <taxon>Arthropoda</taxon>
        <taxon>Hexapoda</taxon>
        <taxon>Insecta</taxon>
        <taxon>Pterygota</taxon>
        <taxon>Neoptera</taxon>
        <taxon>Endopterygota</taxon>
        <taxon>Coleoptera</taxon>
        <taxon>Polyphaga</taxon>
        <taxon>Cucujiformia</taxon>
        <taxon>Curculionidae</taxon>
        <taxon>Dryophthorinae</taxon>
        <taxon>Rhynchophorus</taxon>
    </lineage>
</organism>
<evidence type="ECO:0000256" key="4">
    <source>
        <dbReference type="SAM" id="MobiDB-lite"/>
    </source>
</evidence>
<proteinExistence type="predicted"/>
<sequence>MEIPNSGEQFNLKWNNHLANFIQTFIEHQNGESLVDVTLSCDGQYIKAHKLILSACSDYFHSIFQVHNNVSHPFILLNGVRFTDLKYILHFMYHGEVKVVDTDLPSVLALGETLQIKGLSSVKLRDVPPDQNVMPSVASTNPDKIYTKNPSHGQSTKSLPILPSEIPYHPPKISVKSNYINSQSANQKVSLDSSNNISQKNKTILNLTMKTPTEMKAADESNVISISQSPPFNKSSSELSINHELKTSTPKPQHAFMIFTNEWRKKLSVEYPGKSNKDISIMLGNMWKNVQPEVKSKYYKLANKRTKFQTYTETLESTKRKSDVLNDSTNINVPSFTLDPMDVVEIQESNTDSE</sequence>
<dbReference type="InterPro" id="IPR036910">
    <property type="entry name" value="HMG_box_dom_sf"/>
</dbReference>
<dbReference type="SUPFAM" id="SSF47095">
    <property type="entry name" value="HMG-box"/>
    <property type="match status" value="1"/>
</dbReference>
<evidence type="ECO:0000256" key="3">
    <source>
        <dbReference type="PROSITE-ProRule" id="PRU00267"/>
    </source>
</evidence>
<dbReference type="OrthoDB" id="6247875at2759"/>
<dbReference type="SMART" id="SM00398">
    <property type="entry name" value="HMG"/>
    <property type="match status" value="1"/>
</dbReference>
<dbReference type="Proteomes" id="UP000625711">
    <property type="component" value="Unassembled WGS sequence"/>
</dbReference>
<feature type="DNA-binding region" description="HMG box" evidence="3">
    <location>
        <begin position="249"/>
        <end position="319"/>
    </location>
</feature>
<dbReference type="Pfam" id="PF00505">
    <property type="entry name" value="HMG_box"/>
    <property type="match status" value="1"/>
</dbReference>
<dbReference type="PROSITE" id="PS50118">
    <property type="entry name" value="HMG_BOX_2"/>
    <property type="match status" value="1"/>
</dbReference>
<dbReference type="SUPFAM" id="SSF54695">
    <property type="entry name" value="POZ domain"/>
    <property type="match status" value="1"/>
</dbReference>
<dbReference type="PANTHER" id="PTHR23110:SF99">
    <property type="entry name" value="BROAD-COMPLEX CORE PROTEIN ISOFORM 6"/>
    <property type="match status" value="1"/>
</dbReference>
<dbReference type="SMART" id="SM00225">
    <property type="entry name" value="BTB"/>
    <property type="match status" value="1"/>
</dbReference>
<feature type="domain" description="BTB" evidence="5">
    <location>
        <begin position="35"/>
        <end position="101"/>
    </location>
</feature>
<dbReference type="Gene3D" id="1.10.30.10">
    <property type="entry name" value="High mobility group box domain"/>
    <property type="match status" value="1"/>
</dbReference>
<dbReference type="Gene3D" id="3.30.710.10">
    <property type="entry name" value="Potassium Channel Kv1.1, Chain A"/>
    <property type="match status" value="1"/>
</dbReference>
<dbReference type="CDD" id="cd00084">
    <property type="entry name" value="HMG-box_SF"/>
    <property type="match status" value="1"/>
</dbReference>
<dbReference type="InterPro" id="IPR011333">
    <property type="entry name" value="SKP1/BTB/POZ_sf"/>
</dbReference>
<comment type="subcellular location">
    <subcellularLocation>
        <location evidence="1">Nucleus</location>
    </subcellularLocation>
</comment>
<evidence type="ECO:0000259" key="5">
    <source>
        <dbReference type="PROSITE" id="PS50097"/>
    </source>
</evidence>
<keyword evidence="8" id="KW-1185">Reference proteome</keyword>
<dbReference type="InterPro" id="IPR009071">
    <property type="entry name" value="HMG_box_dom"/>
</dbReference>
<feature type="domain" description="HMG box" evidence="6">
    <location>
        <begin position="249"/>
        <end position="319"/>
    </location>
</feature>
<gene>
    <name evidence="7" type="ORF">GWI33_004918</name>
</gene>
<accession>A0A834MKH8</accession>
<dbReference type="GO" id="GO:0005634">
    <property type="term" value="C:nucleus"/>
    <property type="evidence" value="ECO:0007669"/>
    <property type="project" value="UniProtKB-SubCell"/>
</dbReference>
<dbReference type="AlphaFoldDB" id="A0A834MKH8"/>
<dbReference type="Pfam" id="PF00651">
    <property type="entry name" value="BTB"/>
    <property type="match status" value="1"/>
</dbReference>
<dbReference type="InterPro" id="IPR000210">
    <property type="entry name" value="BTB/POZ_dom"/>
</dbReference>
<dbReference type="GO" id="GO:0006357">
    <property type="term" value="P:regulation of transcription by RNA polymerase II"/>
    <property type="evidence" value="ECO:0007669"/>
    <property type="project" value="TreeGrafter"/>
</dbReference>
<evidence type="ECO:0000259" key="6">
    <source>
        <dbReference type="PROSITE" id="PS50118"/>
    </source>
</evidence>
<feature type="region of interest" description="Disordered" evidence="4">
    <location>
        <begin position="130"/>
        <end position="162"/>
    </location>
</feature>
<evidence type="ECO:0000256" key="1">
    <source>
        <dbReference type="ARBA" id="ARBA00004123"/>
    </source>
</evidence>
<dbReference type="GO" id="GO:0003677">
    <property type="term" value="F:DNA binding"/>
    <property type="evidence" value="ECO:0007669"/>
    <property type="project" value="UniProtKB-UniRule"/>
</dbReference>